<reference evidence="2 3" key="1">
    <citation type="submission" date="2020-08" db="EMBL/GenBank/DDBJ databases">
        <title>Genomic Encyclopedia of Archaeal and Bacterial Type Strains, Phase II (KMG-II): from individual species to whole genera.</title>
        <authorList>
            <person name="Goeker M."/>
        </authorList>
    </citation>
    <scope>NUCLEOTIDE SEQUENCE [LARGE SCALE GENOMIC DNA]</scope>
    <source>
        <strain evidence="2 3">DSM 43850</strain>
    </source>
</reference>
<gene>
    <name evidence="2" type="ORF">BC739_005140</name>
</gene>
<sequence>MDREARPDTDEDAVRATVRRRLHEAVVDLAPVFGFTLSFALTHHLFLALATALVVGLGVFAYRLLRREPVRRTLGSLGVVSVGALLASATGQATSFFVPGLLVHCTLALVTPVLLLLGWPPLGLVIGMITGERTLWRRCAVRRRALTLANLVLYTGSLTMLAIQLPLFLSGQAVALGTVDLFGPLVFGLSALVGWQVYRRALGVHRCSGTGSPALT</sequence>
<proteinExistence type="predicted"/>
<dbReference type="InterPro" id="IPR016566">
    <property type="entry name" value="UCP010219"/>
</dbReference>
<accession>A0ABR6BM16</accession>
<feature type="transmembrane region" description="Helical" evidence="1">
    <location>
        <begin position="181"/>
        <end position="198"/>
    </location>
</feature>
<dbReference type="RefSeq" id="WP_025356977.1">
    <property type="nucleotide sequence ID" value="NZ_BAAABQ010000023.1"/>
</dbReference>
<feature type="transmembrane region" description="Helical" evidence="1">
    <location>
        <begin position="77"/>
        <end position="102"/>
    </location>
</feature>
<protein>
    <recommendedName>
        <fullName evidence="4">DUF3159 domain-containing protein</fullName>
    </recommendedName>
</protein>
<feature type="transmembrane region" description="Helical" evidence="1">
    <location>
        <begin position="45"/>
        <end position="65"/>
    </location>
</feature>
<keyword evidence="1" id="KW-0812">Transmembrane</keyword>
<organism evidence="2 3">
    <name type="scientific">Kutzneria viridogrisea</name>
    <dbReference type="NCBI Taxonomy" id="47990"/>
    <lineage>
        <taxon>Bacteria</taxon>
        <taxon>Bacillati</taxon>
        <taxon>Actinomycetota</taxon>
        <taxon>Actinomycetes</taxon>
        <taxon>Pseudonocardiales</taxon>
        <taxon>Pseudonocardiaceae</taxon>
        <taxon>Kutzneria</taxon>
    </lineage>
</organism>
<evidence type="ECO:0008006" key="4">
    <source>
        <dbReference type="Google" id="ProtNLM"/>
    </source>
</evidence>
<dbReference type="Proteomes" id="UP000517916">
    <property type="component" value="Unassembled WGS sequence"/>
</dbReference>
<dbReference type="EMBL" id="JACJID010000004">
    <property type="protein sequence ID" value="MBA8927923.1"/>
    <property type="molecule type" value="Genomic_DNA"/>
</dbReference>
<feature type="transmembrane region" description="Helical" evidence="1">
    <location>
        <begin position="151"/>
        <end position="169"/>
    </location>
</feature>
<evidence type="ECO:0000313" key="3">
    <source>
        <dbReference type="Proteomes" id="UP000517916"/>
    </source>
</evidence>
<name>A0ABR6BM16_9PSEU</name>
<evidence type="ECO:0000256" key="1">
    <source>
        <dbReference type="SAM" id="Phobius"/>
    </source>
</evidence>
<comment type="caution">
    <text evidence="2">The sequence shown here is derived from an EMBL/GenBank/DDBJ whole genome shotgun (WGS) entry which is preliminary data.</text>
</comment>
<keyword evidence="3" id="KW-1185">Reference proteome</keyword>
<feature type="transmembrane region" description="Helical" evidence="1">
    <location>
        <begin position="108"/>
        <end position="130"/>
    </location>
</feature>
<dbReference type="Pfam" id="PF11361">
    <property type="entry name" value="DUF3159"/>
    <property type="match status" value="1"/>
</dbReference>
<keyword evidence="1" id="KW-0472">Membrane</keyword>
<evidence type="ECO:0000313" key="2">
    <source>
        <dbReference type="EMBL" id="MBA8927923.1"/>
    </source>
</evidence>
<keyword evidence="1" id="KW-1133">Transmembrane helix</keyword>